<name>A0ABW2KNE9_9ACTN</name>
<dbReference type="EMBL" id="JBHTBH010000014">
    <property type="protein sequence ID" value="MFC7330893.1"/>
    <property type="molecule type" value="Genomic_DNA"/>
</dbReference>
<evidence type="ECO:0000313" key="3">
    <source>
        <dbReference type="EMBL" id="MFC7330893.1"/>
    </source>
</evidence>
<dbReference type="InterPro" id="IPR035093">
    <property type="entry name" value="RelE/ParE_toxin_dom_sf"/>
</dbReference>
<proteinExistence type="inferred from homology"/>
<reference evidence="4" key="1">
    <citation type="journal article" date="2019" name="Int. J. Syst. Evol. Microbiol.">
        <title>The Global Catalogue of Microorganisms (GCM) 10K type strain sequencing project: providing services to taxonomists for standard genome sequencing and annotation.</title>
        <authorList>
            <consortium name="The Broad Institute Genomics Platform"/>
            <consortium name="The Broad Institute Genome Sequencing Center for Infectious Disease"/>
            <person name="Wu L."/>
            <person name="Ma J."/>
        </authorList>
    </citation>
    <scope>NUCLEOTIDE SEQUENCE [LARGE SCALE GENOMIC DNA]</scope>
    <source>
        <strain evidence="4">CGMCC 4.7382</strain>
    </source>
</reference>
<dbReference type="Pfam" id="PF05016">
    <property type="entry name" value="ParE_toxin"/>
    <property type="match status" value="1"/>
</dbReference>
<keyword evidence="2" id="KW-1277">Toxin-antitoxin system</keyword>
<protein>
    <submittedName>
        <fullName evidence="3">Type II toxin-antitoxin system RelE/ParE family toxin</fullName>
    </submittedName>
</protein>
<organism evidence="3 4">
    <name type="scientific">Marinactinospora rubrisoli</name>
    <dbReference type="NCBI Taxonomy" id="2715399"/>
    <lineage>
        <taxon>Bacteria</taxon>
        <taxon>Bacillati</taxon>
        <taxon>Actinomycetota</taxon>
        <taxon>Actinomycetes</taxon>
        <taxon>Streptosporangiales</taxon>
        <taxon>Nocardiopsidaceae</taxon>
        <taxon>Marinactinospora</taxon>
    </lineage>
</organism>
<gene>
    <name evidence="3" type="ORF">ACFQRF_24465</name>
</gene>
<keyword evidence="4" id="KW-1185">Reference proteome</keyword>
<dbReference type="Proteomes" id="UP001596540">
    <property type="component" value="Unassembled WGS sequence"/>
</dbReference>
<evidence type="ECO:0000256" key="2">
    <source>
        <dbReference type="ARBA" id="ARBA00022649"/>
    </source>
</evidence>
<comment type="caution">
    <text evidence="3">The sequence shown here is derived from an EMBL/GenBank/DDBJ whole genome shotgun (WGS) entry which is preliminary data.</text>
</comment>
<dbReference type="RefSeq" id="WP_379873532.1">
    <property type="nucleotide sequence ID" value="NZ_JBHTBH010000014.1"/>
</dbReference>
<dbReference type="PANTHER" id="PTHR35601">
    <property type="entry name" value="TOXIN RELE"/>
    <property type="match status" value="1"/>
</dbReference>
<dbReference type="Gene3D" id="3.30.2310.20">
    <property type="entry name" value="RelE-like"/>
    <property type="match status" value="1"/>
</dbReference>
<sequence length="112" mass="12698">MNYRTRFEPAAQAELRKIPKRQALMILRKLAELQSDPFAYGTTAMVSRPDQRRLRVGDHQVIYTVDGDQLVVWVVPVGHRSNVYDWQVVPGVSLIAARRHISEAGPPPAPLR</sequence>
<accession>A0ABW2KNE9</accession>
<dbReference type="SUPFAM" id="SSF143011">
    <property type="entry name" value="RelE-like"/>
    <property type="match status" value="1"/>
</dbReference>
<comment type="similarity">
    <text evidence="1">Belongs to the RelE toxin family.</text>
</comment>
<dbReference type="PANTHER" id="PTHR35601:SF1">
    <property type="entry name" value="TOXIN RELE"/>
    <property type="match status" value="1"/>
</dbReference>
<dbReference type="InterPro" id="IPR007712">
    <property type="entry name" value="RelE/ParE_toxin"/>
</dbReference>
<evidence type="ECO:0000256" key="1">
    <source>
        <dbReference type="ARBA" id="ARBA00006226"/>
    </source>
</evidence>
<evidence type="ECO:0000313" key="4">
    <source>
        <dbReference type="Proteomes" id="UP001596540"/>
    </source>
</evidence>